<dbReference type="PANTHER" id="PTHR37425:SF1">
    <property type="entry name" value="OUTER MEMBRANE PROTEIN"/>
    <property type="match status" value="1"/>
</dbReference>
<gene>
    <name evidence="12" type="ORF">CHU95_00390</name>
</gene>
<dbReference type="GO" id="GO:0006508">
    <property type="term" value="P:proteolysis"/>
    <property type="evidence" value="ECO:0007669"/>
    <property type="project" value="UniProtKB-KW"/>
</dbReference>
<evidence type="ECO:0000313" key="13">
    <source>
        <dbReference type="Proteomes" id="UP000216998"/>
    </source>
</evidence>
<evidence type="ECO:0000256" key="1">
    <source>
        <dbReference type="ARBA" id="ARBA00001947"/>
    </source>
</evidence>
<evidence type="ECO:0000256" key="5">
    <source>
        <dbReference type="ARBA" id="ARBA00022729"/>
    </source>
</evidence>
<comment type="similarity">
    <text evidence="10">Belongs to the peptidase M15 family.</text>
</comment>
<comment type="cofactor">
    <cofactor evidence="1">
        <name>Zn(2+)</name>
        <dbReference type="ChEBI" id="CHEBI:29105"/>
    </cofactor>
</comment>
<dbReference type="Proteomes" id="UP000216998">
    <property type="component" value="Unassembled WGS sequence"/>
</dbReference>
<reference evidence="12 13" key="1">
    <citation type="submission" date="2017-07" db="EMBL/GenBank/DDBJ databases">
        <title>Niveispirillum cyanobacteriorum sp. nov., isolated from cyanobacterial aggregates in a eutrophic lake.</title>
        <authorList>
            <person name="Cai H."/>
        </authorList>
    </citation>
    <scope>NUCLEOTIDE SEQUENCE [LARGE SCALE GENOMIC DNA]</scope>
    <source>
        <strain evidence="13">TH1-14</strain>
    </source>
</reference>
<dbReference type="SUPFAM" id="SSF55166">
    <property type="entry name" value="Hedgehog/DD-peptidase"/>
    <property type="match status" value="1"/>
</dbReference>
<evidence type="ECO:0000256" key="8">
    <source>
        <dbReference type="ARBA" id="ARBA00023049"/>
    </source>
</evidence>
<dbReference type="AlphaFoldDB" id="A0A255ZA84"/>
<dbReference type="EMBL" id="NOXU01000010">
    <property type="protein sequence ID" value="OYQ37804.1"/>
    <property type="molecule type" value="Genomic_DNA"/>
</dbReference>
<evidence type="ECO:0000256" key="7">
    <source>
        <dbReference type="ARBA" id="ARBA00022833"/>
    </source>
</evidence>
<comment type="caution">
    <text evidence="12">The sequence shown here is derived from an EMBL/GenBank/DDBJ whole genome shotgun (WGS) entry which is preliminary data.</text>
</comment>
<keyword evidence="8" id="KW-0482">Metalloprotease</keyword>
<dbReference type="GO" id="GO:0008237">
    <property type="term" value="F:metallopeptidase activity"/>
    <property type="evidence" value="ECO:0007669"/>
    <property type="project" value="UniProtKB-KW"/>
</dbReference>
<evidence type="ECO:0000313" key="12">
    <source>
        <dbReference type="EMBL" id="OYQ37804.1"/>
    </source>
</evidence>
<protein>
    <recommendedName>
        <fullName evidence="11">Murein endopeptidase K</fullName>
    </recommendedName>
</protein>
<organism evidence="12 13">
    <name type="scientific">Niveispirillum lacus</name>
    <dbReference type="NCBI Taxonomy" id="1981099"/>
    <lineage>
        <taxon>Bacteria</taxon>
        <taxon>Pseudomonadati</taxon>
        <taxon>Pseudomonadota</taxon>
        <taxon>Alphaproteobacteria</taxon>
        <taxon>Rhodospirillales</taxon>
        <taxon>Azospirillaceae</taxon>
        <taxon>Niveispirillum</taxon>
    </lineage>
</organism>
<keyword evidence="4" id="KW-0479">Metal-binding</keyword>
<name>A0A255ZA84_9PROT</name>
<dbReference type="OrthoDB" id="9782994at2"/>
<dbReference type="GO" id="GO:0071555">
    <property type="term" value="P:cell wall organization"/>
    <property type="evidence" value="ECO:0007669"/>
    <property type="project" value="UniProtKB-KW"/>
</dbReference>
<keyword evidence="5" id="KW-0732">Signal</keyword>
<keyword evidence="7" id="KW-0862">Zinc</keyword>
<evidence type="ECO:0000256" key="3">
    <source>
        <dbReference type="ARBA" id="ARBA00022670"/>
    </source>
</evidence>
<dbReference type="GO" id="GO:0046872">
    <property type="term" value="F:metal ion binding"/>
    <property type="evidence" value="ECO:0007669"/>
    <property type="project" value="UniProtKB-KW"/>
</dbReference>
<keyword evidence="9" id="KW-0961">Cell wall biogenesis/degradation</keyword>
<comment type="pathway">
    <text evidence="2">Cell wall biogenesis; cell wall polysaccharide biosynthesis.</text>
</comment>
<dbReference type="Pfam" id="PF05951">
    <property type="entry name" value="Peptidase_M15_2"/>
    <property type="match status" value="1"/>
</dbReference>
<dbReference type="RefSeq" id="WP_094452599.1">
    <property type="nucleotide sequence ID" value="NZ_NOXU01000010.1"/>
</dbReference>
<keyword evidence="3" id="KW-0645">Protease</keyword>
<proteinExistence type="inferred from homology"/>
<evidence type="ECO:0000256" key="10">
    <source>
        <dbReference type="ARBA" id="ARBA00093448"/>
    </source>
</evidence>
<sequence length="175" mass="19493">MLSRRTFIVGAPAVIAMPAFATAPKRRSLSIVNFHTGEYLPETVYEQDGLHDGEALDRIFRIFRDWRRDEYAVVDPRVLAIISDLRDAVRASDRPVHLICGYRSPETNLRLALQGRHVSPDSLHTKAMAADLIIEGVPLEAMRAAALGMKRGGVGFYPPDQGGFIHVDSGRVRSW</sequence>
<dbReference type="Gene3D" id="3.30.1380.10">
    <property type="match status" value="1"/>
</dbReference>
<evidence type="ECO:0000256" key="6">
    <source>
        <dbReference type="ARBA" id="ARBA00022801"/>
    </source>
</evidence>
<keyword evidence="6" id="KW-0378">Hydrolase</keyword>
<dbReference type="InterPro" id="IPR009045">
    <property type="entry name" value="Zn_M74/Hedgehog-like"/>
</dbReference>
<evidence type="ECO:0000256" key="4">
    <source>
        <dbReference type="ARBA" id="ARBA00022723"/>
    </source>
</evidence>
<evidence type="ECO:0000256" key="11">
    <source>
        <dbReference type="ARBA" id="ARBA00093666"/>
    </source>
</evidence>
<dbReference type="PANTHER" id="PTHR37425">
    <property type="match status" value="1"/>
</dbReference>
<evidence type="ECO:0000256" key="2">
    <source>
        <dbReference type="ARBA" id="ARBA00004776"/>
    </source>
</evidence>
<dbReference type="InterPro" id="IPR010275">
    <property type="entry name" value="MepK"/>
</dbReference>
<accession>A0A255ZA84</accession>
<keyword evidence="13" id="KW-1185">Reference proteome</keyword>
<evidence type="ECO:0000256" key="9">
    <source>
        <dbReference type="ARBA" id="ARBA00023316"/>
    </source>
</evidence>